<dbReference type="EMBL" id="CP034539">
    <property type="protein sequence ID" value="AZQ39229.1"/>
    <property type="molecule type" value="Genomic_DNA"/>
</dbReference>
<dbReference type="OrthoDB" id="3885120at2"/>
<gene>
    <name evidence="4" type="ORF">EJ357_42130</name>
</gene>
<reference evidence="4 5" key="1">
    <citation type="journal article" date="2019" name="Int. J. Syst. Evol. Microbiol.">
        <title>Streptomyces cyaneochromogenes sp. nov., a blue pigment-producing actinomycete from manganese-contaminated soil.</title>
        <authorList>
            <person name="Tang X."/>
            <person name="Zhao J."/>
            <person name="Li K."/>
            <person name="Chen Z."/>
            <person name="Sun Y."/>
            <person name="Gao J."/>
        </authorList>
    </citation>
    <scope>NUCLEOTIDE SEQUENCE [LARGE SCALE GENOMIC DNA]</scope>
    <source>
        <strain evidence="4 5">MK-45</strain>
    </source>
</reference>
<dbReference type="Pfam" id="PF13374">
    <property type="entry name" value="TPR_10"/>
    <property type="match status" value="1"/>
</dbReference>
<dbReference type="PANTHER" id="PTHR46082">
    <property type="entry name" value="ATP/GTP-BINDING PROTEIN-RELATED"/>
    <property type="match status" value="1"/>
</dbReference>
<feature type="region of interest" description="Disordered" evidence="1">
    <location>
        <begin position="891"/>
        <end position="915"/>
    </location>
</feature>
<dbReference type="AlphaFoldDB" id="A0A3S9MJ78"/>
<dbReference type="RefSeq" id="WP_126397299.1">
    <property type="nucleotide sequence ID" value="NZ_CP034539.1"/>
</dbReference>
<evidence type="ECO:0000259" key="2">
    <source>
        <dbReference type="Pfam" id="PF00931"/>
    </source>
</evidence>
<sequence>MGEHGTGDPRLAFAAELTRLRRRLPDVPDEALARRAGAVVLPSGRRVTVDARRLGEWTSGRSVPRQFEAVMALVRAVEQATGGVAADRTAVARWQGLWRAAREHRSDRLATGLRERITERPQGVQAPIVIGRPPSDAAALRRRQEFAERIDDGLADDSVRRILLTGAGGVGKSQLAAAAFHRAKRRSELLLWVAADNRASVLDGYARAWRALSRASVTGEGATPGTDPGSDDETQADLFLAWLRSTATSWLVVLDDVDDLGEVAGLWPEGDAGRAVVTTRRRDAVLLRPGVRVIPVGVFTAEEATGYLADRLSLDPDTAAGPAGLPAHRPEDLVALTSVLGHFPLALSQAAAFLIDTGMDLPSYLNLLTDERENLAGLFPSSSPADEHGGTVTSTLQLALARAESLAPPGAARALLELISVLAPDGIPEGVLLSSTARAWLDGDRCCERGEPPERGALTERGALPARSNLLALRALHRLSLVTHQEPSGTAVVEVHSLVQRVVRDGVRPDRRAAIATAAADALEEVWSAPDCAPESTAVLYRCAEALLAHAGDHLWYDAGMHPLLRRLGTHLAGLGRHDAARTMATQLADRARRQLPADHRDLLTLRAQVAQAEGDLGNTTEAVRLLADLRREAEDSLGPADPDTLSIRLHEARWRMETGLIVAALADFDALAAEARAVLAPHDPLVTAAEEHVALCRGLSGDAVGARDAYAALARDLERSLGPRHPSTLRVLSDLSRWIGETGDVRTAVATYQKAVDGLVSVLGRLHHDTLIARHNLAYWHGIAGDHDLAVEQFVTAADDAEAGLGTEHPTTLTCQTNLAFWRGVAGDTVAAVEQLGLLHQTVERVFGADHPRSLRIRQQRAELLYSGGDHTTAVTQLTAVLADMVRVQGTHHPRTRETERLLADWSQEPTAAP</sequence>
<dbReference type="Gene3D" id="1.25.40.10">
    <property type="entry name" value="Tetratricopeptide repeat domain"/>
    <property type="match status" value="2"/>
</dbReference>
<dbReference type="InterPro" id="IPR011990">
    <property type="entry name" value="TPR-like_helical_dom_sf"/>
</dbReference>
<dbReference type="InterPro" id="IPR002182">
    <property type="entry name" value="NB-ARC"/>
</dbReference>
<proteinExistence type="predicted"/>
<dbReference type="Pfam" id="PF25000">
    <property type="entry name" value="DUF7779"/>
    <property type="match status" value="1"/>
</dbReference>
<dbReference type="Gene3D" id="3.40.50.300">
    <property type="entry name" value="P-loop containing nucleotide triphosphate hydrolases"/>
    <property type="match status" value="1"/>
</dbReference>
<dbReference type="Pfam" id="PF00931">
    <property type="entry name" value="NB-ARC"/>
    <property type="match status" value="1"/>
</dbReference>
<evidence type="ECO:0000313" key="4">
    <source>
        <dbReference type="EMBL" id="AZQ39229.1"/>
    </source>
</evidence>
<organism evidence="4 5">
    <name type="scientific">Streptomyces cyaneochromogenes</name>
    <dbReference type="NCBI Taxonomy" id="2496836"/>
    <lineage>
        <taxon>Bacteria</taxon>
        <taxon>Bacillati</taxon>
        <taxon>Actinomycetota</taxon>
        <taxon>Actinomycetes</taxon>
        <taxon>Kitasatosporales</taxon>
        <taxon>Streptomycetaceae</taxon>
        <taxon>Streptomyces</taxon>
    </lineage>
</organism>
<dbReference type="Proteomes" id="UP000280298">
    <property type="component" value="Chromosome"/>
</dbReference>
<feature type="domain" description="NB-ARC" evidence="2">
    <location>
        <begin position="146"/>
        <end position="283"/>
    </location>
</feature>
<dbReference type="InterPro" id="IPR053137">
    <property type="entry name" value="NLR-like"/>
</dbReference>
<evidence type="ECO:0000259" key="3">
    <source>
        <dbReference type="Pfam" id="PF25000"/>
    </source>
</evidence>
<evidence type="ECO:0000256" key="1">
    <source>
        <dbReference type="SAM" id="MobiDB-lite"/>
    </source>
</evidence>
<protein>
    <submittedName>
        <fullName evidence="4">Tetratricopeptide repeat protein</fullName>
    </submittedName>
</protein>
<name>A0A3S9MJ78_9ACTN</name>
<dbReference type="KEGG" id="scya:EJ357_42130"/>
<accession>A0A3S9MJ78</accession>
<keyword evidence="5" id="KW-1185">Reference proteome</keyword>
<dbReference type="SUPFAM" id="SSF52540">
    <property type="entry name" value="P-loop containing nucleoside triphosphate hydrolases"/>
    <property type="match status" value="1"/>
</dbReference>
<evidence type="ECO:0000313" key="5">
    <source>
        <dbReference type="Proteomes" id="UP000280298"/>
    </source>
</evidence>
<dbReference type="InterPro" id="IPR056681">
    <property type="entry name" value="DUF7779"/>
</dbReference>
<dbReference type="SUPFAM" id="SSF48452">
    <property type="entry name" value="TPR-like"/>
    <property type="match status" value="1"/>
</dbReference>
<feature type="domain" description="DUF7779" evidence="3">
    <location>
        <begin position="406"/>
        <end position="511"/>
    </location>
</feature>
<dbReference type="PANTHER" id="PTHR46082:SF6">
    <property type="entry name" value="AAA+ ATPASE DOMAIN-CONTAINING PROTEIN-RELATED"/>
    <property type="match status" value="1"/>
</dbReference>
<dbReference type="InterPro" id="IPR027417">
    <property type="entry name" value="P-loop_NTPase"/>
</dbReference>